<protein>
    <submittedName>
        <fullName evidence="10">Transporter</fullName>
    </submittedName>
</protein>
<accession>A0A099T4G0</accession>
<dbReference type="PANTHER" id="PTHR42718">
    <property type="entry name" value="MAJOR FACILITATOR SUPERFAMILY MULTIDRUG TRANSPORTER MFSC"/>
    <property type="match status" value="1"/>
</dbReference>
<feature type="transmembrane region" description="Helical" evidence="8">
    <location>
        <begin position="353"/>
        <end position="374"/>
    </location>
</feature>
<dbReference type="InterPro" id="IPR036259">
    <property type="entry name" value="MFS_trans_sf"/>
</dbReference>
<dbReference type="AlphaFoldDB" id="A0A099T4G0"/>
<gene>
    <name evidence="10" type="ORF">LI82_00550</name>
</gene>
<proteinExistence type="inferred from homology"/>
<keyword evidence="6 8" id="KW-1133">Transmembrane helix</keyword>
<feature type="transmembrane region" description="Helical" evidence="8">
    <location>
        <begin position="195"/>
        <end position="219"/>
    </location>
</feature>
<evidence type="ECO:0000259" key="9">
    <source>
        <dbReference type="PROSITE" id="PS50850"/>
    </source>
</evidence>
<feature type="transmembrane region" description="Helical" evidence="8">
    <location>
        <begin position="67"/>
        <end position="85"/>
    </location>
</feature>
<dbReference type="SUPFAM" id="SSF103473">
    <property type="entry name" value="MFS general substrate transporter"/>
    <property type="match status" value="1"/>
</dbReference>
<comment type="caution">
    <text evidence="10">The sequence shown here is derived from an EMBL/GenBank/DDBJ whole genome shotgun (WGS) entry which is preliminary data.</text>
</comment>
<keyword evidence="7 8" id="KW-0472">Membrane</keyword>
<comment type="similarity">
    <text evidence="2">Belongs to the major facilitator superfamily. Bcr/CmlA family.</text>
</comment>
<feature type="transmembrane region" description="Helical" evidence="8">
    <location>
        <begin position="124"/>
        <end position="148"/>
    </location>
</feature>
<comment type="subcellular location">
    <subcellularLocation>
        <location evidence="1">Cell membrane</location>
        <topology evidence="1">Multi-pass membrane protein</topology>
    </subcellularLocation>
</comment>
<keyword evidence="4" id="KW-1003">Cell membrane</keyword>
<evidence type="ECO:0000313" key="10">
    <source>
        <dbReference type="EMBL" id="KGK99739.1"/>
    </source>
</evidence>
<evidence type="ECO:0000256" key="7">
    <source>
        <dbReference type="ARBA" id="ARBA00023136"/>
    </source>
</evidence>
<feature type="transmembrane region" description="Helical" evidence="8">
    <location>
        <begin position="289"/>
        <end position="307"/>
    </location>
</feature>
<evidence type="ECO:0000256" key="3">
    <source>
        <dbReference type="ARBA" id="ARBA00022448"/>
    </source>
</evidence>
<name>A0A099T4G0_METMT</name>
<dbReference type="GO" id="GO:0042910">
    <property type="term" value="F:xenobiotic transmembrane transporter activity"/>
    <property type="evidence" value="ECO:0007669"/>
    <property type="project" value="InterPro"/>
</dbReference>
<feature type="transmembrane region" description="Helical" evidence="8">
    <location>
        <begin position="239"/>
        <end position="259"/>
    </location>
</feature>
<dbReference type="Gene3D" id="1.20.1720.10">
    <property type="entry name" value="Multidrug resistance protein D"/>
    <property type="match status" value="1"/>
</dbReference>
<dbReference type="PROSITE" id="PS50850">
    <property type="entry name" value="MFS"/>
    <property type="match status" value="1"/>
</dbReference>
<dbReference type="GO" id="GO:1990961">
    <property type="term" value="P:xenobiotic detoxification by transmembrane export across the plasma membrane"/>
    <property type="evidence" value="ECO:0007669"/>
    <property type="project" value="InterPro"/>
</dbReference>
<dbReference type="PANTHER" id="PTHR42718:SF46">
    <property type="entry name" value="BLR6921 PROTEIN"/>
    <property type="match status" value="1"/>
</dbReference>
<dbReference type="EMBL" id="JRHO01000002">
    <property type="protein sequence ID" value="KGK99739.1"/>
    <property type="molecule type" value="Genomic_DNA"/>
</dbReference>
<evidence type="ECO:0000256" key="1">
    <source>
        <dbReference type="ARBA" id="ARBA00004651"/>
    </source>
</evidence>
<dbReference type="GO" id="GO:0005886">
    <property type="term" value="C:plasma membrane"/>
    <property type="evidence" value="ECO:0007669"/>
    <property type="project" value="UniProtKB-SubCell"/>
</dbReference>
<reference evidence="10 11" key="1">
    <citation type="submission" date="2014-09" db="EMBL/GenBank/DDBJ databases">
        <title>Draft genome sequence of an obligately methylotrophic methanogen, Methanococcoides methylutens, isolated from marine sediment.</title>
        <authorList>
            <person name="Guan Y."/>
            <person name="Ngugi D.K."/>
            <person name="Blom J."/>
            <person name="Ali S."/>
            <person name="Ferry J.G."/>
            <person name="Stingl U."/>
        </authorList>
    </citation>
    <scope>NUCLEOTIDE SEQUENCE [LARGE SCALE GENOMIC DNA]</scope>
    <source>
        <strain evidence="10 11">DSM 2657</strain>
    </source>
</reference>
<organism evidence="10 11">
    <name type="scientific">Methanococcoides methylutens</name>
    <dbReference type="NCBI Taxonomy" id="2226"/>
    <lineage>
        <taxon>Archaea</taxon>
        <taxon>Methanobacteriati</taxon>
        <taxon>Methanobacteriota</taxon>
        <taxon>Stenosarchaea group</taxon>
        <taxon>Methanomicrobia</taxon>
        <taxon>Methanosarcinales</taxon>
        <taxon>Methanosarcinaceae</taxon>
        <taxon>Methanococcoides</taxon>
    </lineage>
</organism>
<feature type="transmembrane region" description="Helical" evidence="8">
    <location>
        <begin position="154"/>
        <end position="174"/>
    </location>
</feature>
<dbReference type="Proteomes" id="UP000029859">
    <property type="component" value="Unassembled WGS sequence"/>
</dbReference>
<feature type="domain" description="Major facilitator superfamily (MFS) profile" evidence="9">
    <location>
        <begin position="1"/>
        <end position="378"/>
    </location>
</feature>
<keyword evidence="5 8" id="KW-0812">Transmembrane</keyword>
<feature type="transmembrane region" description="Helical" evidence="8">
    <location>
        <begin position="266"/>
        <end position="283"/>
    </location>
</feature>
<keyword evidence="11" id="KW-1185">Reference proteome</keyword>
<dbReference type="Pfam" id="PF07690">
    <property type="entry name" value="MFS_1"/>
    <property type="match status" value="1"/>
</dbReference>
<dbReference type="InterPro" id="IPR011701">
    <property type="entry name" value="MFS"/>
</dbReference>
<feature type="transmembrane region" description="Helical" evidence="8">
    <location>
        <begin position="38"/>
        <end position="55"/>
    </location>
</feature>
<evidence type="ECO:0000256" key="6">
    <source>
        <dbReference type="ARBA" id="ARBA00022989"/>
    </source>
</evidence>
<evidence type="ECO:0000256" key="8">
    <source>
        <dbReference type="SAM" id="Phobius"/>
    </source>
</evidence>
<feature type="transmembrane region" description="Helical" evidence="8">
    <location>
        <begin position="328"/>
        <end position="347"/>
    </location>
</feature>
<evidence type="ECO:0000313" key="11">
    <source>
        <dbReference type="Proteomes" id="UP000029859"/>
    </source>
</evidence>
<dbReference type="InterPro" id="IPR004812">
    <property type="entry name" value="Efflux_drug-R_Bcr/CmlA"/>
</dbReference>
<evidence type="ECO:0000256" key="2">
    <source>
        <dbReference type="ARBA" id="ARBA00006236"/>
    </source>
</evidence>
<keyword evidence="3" id="KW-0813">Transport</keyword>
<sequence>MPLLALLTAFPALSTDMILPAIPLLSENWNQPISVVNLILVCFFITYGFFLLFYGPISDRFGRRRPLLLGLGVYIIASFLCALATTAHMLILFRVLQAAGAAASSSLSMAMTKDIFSGHERERILAHIAIIMAIAPMMAPILGGWILLELSWPWIFFSQGLLGAIGLIGVLRFPETLPHVSNVPLSRIMHAYGRLMLKPTYVIMVIVMSATLFPMYSFIAGSSDIYINGFGLTEQKYSYFFAFNALALMIGSFFCLRLTKFINSKHLMTAGFIGIFLGGLILVMNKHQYPWEFALPMFLVTFSIGLSRPPSNNLVLEQVDKDVGSASSLLIFTYFTMGAVGMWLISLEWEDKINTLGLISLGCGFLILIAWLILQKRGFISPAQS</sequence>
<evidence type="ECO:0000256" key="5">
    <source>
        <dbReference type="ARBA" id="ARBA00022692"/>
    </source>
</evidence>
<evidence type="ECO:0000256" key="4">
    <source>
        <dbReference type="ARBA" id="ARBA00022475"/>
    </source>
</evidence>
<dbReference type="InterPro" id="IPR020846">
    <property type="entry name" value="MFS_dom"/>
</dbReference>
<dbReference type="NCBIfam" id="TIGR00710">
    <property type="entry name" value="efflux_Bcr_CflA"/>
    <property type="match status" value="1"/>
</dbReference>